<protein>
    <submittedName>
        <fullName evidence="1">Uncharacterized protein</fullName>
    </submittedName>
</protein>
<evidence type="ECO:0000313" key="1">
    <source>
        <dbReference type="EMBL" id="GMR56793.1"/>
    </source>
</evidence>
<dbReference type="Proteomes" id="UP001328107">
    <property type="component" value="Unassembled WGS sequence"/>
</dbReference>
<sequence length="159" mass="18151">IIMSILSKTTMPLEILLLGQLQLNDPAAFVQALNSSSVSRVDLSDRRDNNALFFDIPRTFCERFLNENLSNGSFEWVEVNIDGKEITQGPINLPESPITDIEWKKADSKKVEILPALVLHCERGVWMRRISNLLTFLRFSMIPRPLSSFPFPHMPMHSP</sequence>
<reference evidence="2" key="1">
    <citation type="submission" date="2022-10" db="EMBL/GenBank/DDBJ databases">
        <title>Genome assembly of Pristionchus species.</title>
        <authorList>
            <person name="Yoshida K."/>
            <person name="Sommer R.J."/>
        </authorList>
    </citation>
    <scope>NUCLEOTIDE SEQUENCE [LARGE SCALE GENOMIC DNA]</scope>
    <source>
        <strain evidence="2">RS5460</strain>
    </source>
</reference>
<comment type="caution">
    <text evidence="1">The sequence shown here is derived from an EMBL/GenBank/DDBJ whole genome shotgun (WGS) entry which is preliminary data.</text>
</comment>
<organism evidence="1 2">
    <name type="scientific">Pristionchus mayeri</name>
    <dbReference type="NCBI Taxonomy" id="1317129"/>
    <lineage>
        <taxon>Eukaryota</taxon>
        <taxon>Metazoa</taxon>
        <taxon>Ecdysozoa</taxon>
        <taxon>Nematoda</taxon>
        <taxon>Chromadorea</taxon>
        <taxon>Rhabditida</taxon>
        <taxon>Rhabditina</taxon>
        <taxon>Diplogasteromorpha</taxon>
        <taxon>Diplogasteroidea</taxon>
        <taxon>Neodiplogasteridae</taxon>
        <taxon>Pristionchus</taxon>
    </lineage>
</organism>
<gene>
    <name evidence="1" type="ORF">PMAYCL1PPCAC_26988</name>
</gene>
<keyword evidence="2" id="KW-1185">Reference proteome</keyword>
<name>A0AAN5D512_9BILA</name>
<evidence type="ECO:0000313" key="2">
    <source>
        <dbReference type="Proteomes" id="UP001328107"/>
    </source>
</evidence>
<proteinExistence type="predicted"/>
<accession>A0AAN5D512</accession>
<feature type="non-terminal residue" evidence="1">
    <location>
        <position position="1"/>
    </location>
</feature>
<dbReference type="AlphaFoldDB" id="A0AAN5D512"/>
<dbReference type="EMBL" id="BTRK01000006">
    <property type="protein sequence ID" value="GMR56793.1"/>
    <property type="molecule type" value="Genomic_DNA"/>
</dbReference>